<dbReference type="EMBL" id="SUNJ01009705">
    <property type="protein sequence ID" value="TPP60212.1"/>
    <property type="molecule type" value="Genomic_DNA"/>
</dbReference>
<keyword evidence="2" id="KW-1185">Reference proteome</keyword>
<reference evidence="1 2" key="1">
    <citation type="submission" date="2019-04" db="EMBL/GenBank/DDBJ databases">
        <title>Annotation for the trematode Fasciola gigantica.</title>
        <authorList>
            <person name="Choi Y.-J."/>
        </authorList>
    </citation>
    <scope>NUCLEOTIDE SEQUENCE [LARGE SCALE GENOMIC DNA]</scope>
    <source>
        <strain evidence="1">Uganda_cow_1</strain>
    </source>
</reference>
<sequence length="99" mass="11093">MIATDCVCIRSSLLALPTDSEIRASAPILSPPFSDLMRRRFRALRKQNPLAAQPASKSSGNSLILLLLNTIAQFSEPPLSNYRFLYHHRRTSVVALVWN</sequence>
<gene>
    <name evidence="1" type="ORF">FGIG_07025</name>
</gene>
<proteinExistence type="predicted"/>
<organism evidence="1 2">
    <name type="scientific">Fasciola gigantica</name>
    <name type="common">Giant liver fluke</name>
    <dbReference type="NCBI Taxonomy" id="46835"/>
    <lineage>
        <taxon>Eukaryota</taxon>
        <taxon>Metazoa</taxon>
        <taxon>Spiralia</taxon>
        <taxon>Lophotrochozoa</taxon>
        <taxon>Platyhelminthes</taxon>
        <taxon>Trematoda</taxon>
        <taxon>Digenea</taxon>
        <taxon>Plagiorchiida</taxon>
        <taxon>Echinostomata</taxon>
        <taxon>Echinostomatoidea</taxon>
        <taxon>Fasciolidae</taxon>
        <taxon>Fasciola</taxon>
    </lineage>
</organism>
<evidence type="ECO:0000313" key="1">
    <source>
        <dbReference type="EMBL" id="TPP60212.1"/>
    </source>
</evidence>
<comment type="caution">
    <text evidence="1">The sequence shown here is derived from an EMBL/GenBank/DDBJ whole genome shotgun (WGS) entry which is preliminary data.</text>
</comment>
<dbReference type="Proteomes" id="UP000316759">
    <property type="component" value="Unassembled WGS sequence"/>
</dbReference>
<name>A0A504YES8_FASGI</name>
<dbReference type="AlphaFoldDB" id="A0A504YES8"/>
<accession>A0A504YES8</accession>
<evidence type="ECO:0000313" key="2">
    <source>
        <dbReference type="Proteomes" id="UP000316759"/>
    </source>
</evidence>
<protein>
    <submittedName>
        <fullName evidence="1">Uncharacterized protein</fullName>
    </submittedName>
</protein>